<dbReference type="EMBL" id="AP028654">
    <property type="protein sequence ID" value="BEP29684.1"/>
    <property type="molecule type" value="Genomic_DNA"/>
</dbReference>
<dbReference type="CDD" id="cd02440">
    <property type="entry name" value="AdoMet_MTases"/>
    <property type="match status" value="1"/>
</dbReference>
<keyword evidence="3 6" id="KW-0489">Methyltransferase</keyword>
<keyword evidence="5 6" id="KW-0949">S-adenosyl-L-methionine</keyword>
<dbReference type="PANTHER" id="PTHR43648:SF1">
    <property type="entry name" value="ELECTRON TRANSFER FLAVOPROTEIN BETA SUBUNIT LYSINE METHYLTRANSFERASE"/>
    <property type="match status" value="1"/>
</dbReference>
<dbReference type="EC" id="2.1.1.-" evidence="6"/>
<dbReference type="PIRSF" id="PIRSF000401">
    <property type="entry name" value="RPL11_MTase"/>
    <property type="match status" value="1"/>
</dbReference>
<reference evidence="7 8" key="1">
    <citation type="submission" date="2023-08" db="EMBL/GenBank/DDBJ databases">
        <title>Helicovermis profunda gen. nov., sp. nov., a novel mesophilic, fermentative bacterium within the Bacillota from a deep-sea hydrothermal vent chimney.</title>
        <authorList>
            <person name="Miyazaki U."/>
            <person name="Mizutani D."/>
            <person name="Hashimoto Y."/>
            <person name="Tame A."/>
            <person name="Sawayama S."/>
            <person name="Miyazaki J."/>
            <person name="Takai K."/>
            <person name="Nakagawa S."/>
        </authorList>
    </citation>
    <scope>NUCLEOTIDE SEQUENCE [LARGE SCALE GENOMIC DNA]</scope>
    <source>
        <strain evidence="7 8">S502</strain>
    </source>
</reference>
<dbReference type="GO" id="GO:0032259">
    <property type="term" value="P:methylation"/>
    <property type="evidence" value="ECO:0007669"/>
    <property type="project" value="UniProtKB-KW"/>
</dbReference>
<evidence type="ECO:0000256" key="2">
    <source>
        <dbReference type="ARBA" id="ARBA00022490"/>
    </source>
</evidence>
<comment type="catalytic activity">
    <reaction evidence="6">
        <text>L-lysyl-[protein] + 3 S-adenosyl-L-methionine = N(6),N(6),N(6)-trimethyl-L-lysyl-[protein] + 3 S-adenosyl-L-homocysteine + 3 H(+)</text>
        <dbReference type="Rhea" id="RHEA:54192"/>
        <dbReference type="Rhea" id="RHEA-COMP:9752"/>
        <dbReference type="Rhea" id="RHEA-COMP:13826"/>
        <dbReference type="ChEBI" id="CHEBI:15378"/>
        <dbReference type="ChEBI" id="CHEBI:29969"/>
        <dbReference type="ChEBI" id="CHEBI:57856"/>
        <dbReference type="ChEBI" id="CHEBI:59789"/>
        <dbReference type="ChEBI" id="CHEBI:61961"/>
    </reaction>
</comment>
<sequence>MKWYQVIIKTKTESIEVINGILYDVDVDGIEIIDPNDEIYSDSYKGDWDYFDKEKVEFEYNGAIIKCYFETDDIEDILSIIKEKVDSLKNEGIDCHIDEVSAEVVKDTDWANEWKKYYETFKIGENIVIKPSWEEYNSKKDEIVIEIDPGGAFGSGTHETTSMCVEFIEEYIKENSFVFDIGCGSGILGISAAKLGAKKVIAGDIDSEAVRTTTENVRINNLENIVEVKEGDLMEVVKGKADIVVANIIAEVIAMLSVNIHKFLNKDSVFIASGIINGKLDMVLSALKENGLVVLDTKTVGEWSAIVSKLGEDNE</sequence>
<dbReference type="GO" id="GO:0005840">
    <property type="term" value="C:ribosome"/>
    <property type="evidence" value="ECO:0007669"/>
    <property type="project" value="UniProtKB-KW"/>
</dbReference>
<name>A0AAU9ENI1_9FIRM</name>
<protein>
    <recommendedName>
        <fullName evidence="6">Ribosomal protein L11 methyltransferase</fullName>
        <shortName evidence="6">L11 Mtase</shortName>
        <ecNumber evidence="6">2.1.1.-</ecNumber>
    </recommendedName>
</protein>
<accession>A0AAU9ENI1</accession>
<comment type="subcellular location">
    <subcellularLocation>
        <location evidence="6">Cytoplasm</location>
    </subcellularLocation>
</comment>
<proteinExistence type="inferred from homology"/>
<dbReference type="KEGG" id="hprf:HLPR_20150"/>
<dbReference type="InterPro" id="IPR004498">
    <property type="entry name" value="Ribosomal_PrmA_MeTrfase"/>
</dbReference>
<feature type="binding site" evidence="6">
    <location>
        <position position="182"/>
    </location>
    <ligand>
        <name>S-adenosyl-L-methionine</name>
        <dbReference type="ChEBI" id="CHEBI:59789"/>
    </ligand>
</feature>
<keyword evidence="7" id="KW-0687">Ribonucleoprotein</keyword>
<keyword evidence="7" id="KW-0689">Ribosomal protein</keyword>
<comment type="similarity">
    <text evidence="1 6">Belongs to the methyltransferase superfamily. PrmA family.</text>
</comment>
<comment type="function">
    <text evidence="6">Methylates ribosomal protein L11.</text>
</comment>
<evidence type="ECO:0000256" key="6">
    <source>
        <dbReference type="HAMAP-Rule" id="MF_00735"/>
    </source>
</evidence>
<evidence type="ECO:0000256" key="1">
    <source>
        <dbReference type="ARBA" id="ARBA00009741"/>
    </source>
</evidence>
<keyword evidence="4 6" id="KW-0808">Transferase</keyword>
<dbReference type="InterPro" id="IPR029063">
    <property type="entry name" value="SAM-dependent_MTases_sf"/>
</dbReference>
<evidence type="ECO:0000256" key="5">
    <source>
        <dbReference type="ARBA" id="ARBA00022691"/>
    </source>
</evidence>
<evidence type="ECO:0000313" key="8">
    <source>
        <dbReference type="Proteomes" id="UP001321786"/>
    </source>
</evidence>
<dbReference type="GO" id="GO:0005737">
    <property type="term" value="C:cytoplasm"/>
    <property type="evidence" value="ECO:0007669"/>
    <property type="project" value="UniProtKB-SubCell"/>
</dbReference>
<keyword evidence="8" id="KW-1185">Reference proteome</keyword>
<dbReference type="InterPro" id="IPR050078">
    <property type="entry name" value="Ribosomal_L11_MeTrfase_PrmA"/>
</dbReference>
<gene>
    <name evidence="6 7" type="primary">prmA</name>
    <name evidence="7" type="ORF">HLPR_20150</name>
</gene>
<dbReference type="NCBIfam" id="TIGR00406">
    <property type="entry name" value="prmA"/>
    <property type="match status" value="1"/>
</dbReference>
<dbReference type="SUPFAM" id="SSF53335">
    <property type="entry name" value="S-adenosyl-L-methionine-dependent methyltransferases"/>
    <property type="match status" value="1"/>
</dbReference>
<evidence type="ECO:0000313" key="7">
    <source>
        <dbReference type="EMBL" id="BEP29684.1"/>
    </source>
</evidence>
<dbReference type="Gene3D" id="3.40.50.150">
    <property type="entry name" value="Vaccinia Virus protein VP39"/>
    <property type="match status" value="1"/>
</dbReference>
<dbReference type="Pfam" id="PF06325">
    <property type="entry name" value="PrmA"/>
    <property type="match status" value="1"/>
</dbReference>
<dbReference type="RefSeq" id="WP_338535304.1">
    <property type="nucleotide sequence ID" value="NZ_AP028654.1"/>
</dbReference>
<keyword evidence="2 6" id="KW-0963">Cytoplasm</keyword>
<organism evidence="7 8">
    <name type="scientific">Helicovermis profundi</name>
    <dbReference type="NCBI Taxonomy" id="3065157"/>
    <lineage>
        <taxon>Bacteria</taxon>
        <taxon>Bacillati</taxon>
        <taxon>Bacillota</taxon>
        <taxon>Clostridia</taxon>
        <taxon>Helicovermis</taxon>
    </lineage>
</organism>
<feature type="binding site" evidence="6">
    <location>
        <position position="204"/>
    </location>
    <ligand>
        <name>S-adenosyl-L-methionine</name>
        <dbReference type="ChEBI" id="CHEBI:59789"/>
    </ligand>
</feature>
<dbReference type="GO" id="GO:0008276">
    <property type="term" value="F:protein methyltransferase activity"/>
    <property type="evidence" value="ECO:0007669"/>
    <property type="project" value="UniProtKB-UniRule"/>
</dbReference>
<dbReference type="PANTHER" id="PTHR43648">
    <property type="entry name" value="ELECTRON TRANSFER FLAVOPROTEIN BETA SUBUNIT LYSINE METHYLTRANSFERASE"/>
    <property type="match status" value="1"/>
</dbReference>
<dbReference type="Proteomes" id="UP001321786">
    <property type="component" value="Chromosome"/>
</dbReference>
<feature type="binding site" evidence="6">
    <location>
        <position position="161"/>
    </location>
    <ligand>
        <name>S-adenosyl-L-methionine</name>
        <dbReference type="ChEBI" id="CHEBI:59789"/>
    </ligand>
</feature>
<evidence type="ECO:0000256" key="4">
    <source>
        <dbReference type="ARBA" id="ARBA00022679"/>
    </source>
</evidence>
<dbReference type="AlphaFoldDB" id="A0AAU9ENI1"/>
<feature type="binding site" evidence="6">
    <location>
        <position position="247"/>
    </location>
    <ligand>
        <name>S-adenosyl-L-methionine</name>
        <dbReference type="ChEBI" id="CHEBI:59789"/>
    </ligand>
</feature>
<dbReference type="HAMAP" id="MF_00735">
    <property type="entry name" value="Methyltr_PrmA"/>
    <property type="match status" value="1"/>
</dbReference>
<evidence type="ECO:0000256" key="3">
    <source>
        <dbReference type="ARBA" id="ARBA00022603"/>
    </source>
</evidence>